<dbReference type="NCBIfam" id="TIGR04183">
    <property type="entry name" value="Por_Secre_tail"/>
    <property type="match status" value="1"/>
</dbReference>
<evidence type="ECO:0000256" key="4">
    <source>
        <dbReference type="ARBA" id="ARBA00022729"/>
    </source>
</evidence>
<organism evidence="9 10">
    <name type="scientific">Hymenobacter daecheongensis DSM 21074</name>
    <dbReference type="NCBI Taxonomy" id="1121955"/>
    <lineage>
        <taxon>Bacteria</taxon>
        <taxon>Pseudomonadati</taxon>
        <taxon>Bacteroidota</taxon>
        <taxon>Cytophagia</taxon>
        <taxon>Cytophagales</taxon>
        <taxon>Hymenobacteraceae</taxon>
        <taxon>Hymenobacter</taxon>
    </lineage>
</organism>
<feature type="signal peptide" evidence="8">
    <location>
        <begin position="1"/>
        <end position="24"/>
    </location>
</feature>
<dbReference type="OrthoDB" id="9764953at2"/>
<evidence type="ECO:0000313" key="9">
    <source>
        <dbReference type="EMBL" id="SHJ15558.1"/>
    </source>
</evidence>
<sequence>MTTWLRTTLALFALLTLCGPQTQAQTTVQGSIRSGGLRRDYRLYVPAAYRPTTAVPLLFNLHGYGSNNLEQENYGDFRAIADTANFLVVHPNGVADGSGTRSWNTFAPPGPGIDDVAFLSALIDSLKLTYNIDNDRIYSTGMSNGGFMSYELAGRLSGRIAAVASVTGSIVQSRLNAFAPQHPMPILEIHGTADGTVPYNGNFLFLPIPTVLNYWVQFNGCLPTPVVTPVPDTNTTDGSTAERSVWSGGRNGSVVEHYRIIGGGHTWPGSAFTTGVTNRDISASREVWRFVRRFRLSRLSTPLATASATPTITPASYPNPFTTRLMLPAGTNLRPGHLSVTDARGRRMPVVVQAAGGGSFYIPTGAWAAGIYLLRTEMNGKVYAQKVAKQ</sequence>
<gene>
    <name evidence="9" type="ORF">SAMN02745146_2466</name>
</gene>
<protein>
    <submittedName>
        <fullName evidence="9">Polyhydroxybutyrate depolymerase</fullName>
    </submittedName>
</protein>
<evidence type="ECO:0000256" key="8">
    <source>
        <dbReference type="SAM" id="SignalP"/>
    </source>
</evidence>
<proteinExistence type="predicted"/>
<keyword evidence="6" id="KW-0119">Carbohydrate metabolism</keyword>
<name>A0A1M6H036_9BACT</name>
<dbReference type="AlphaFoldDB" id="A0A1M6H036"/>
<keyword evidence="5" id="KW-0378">Hydrolase</keyword>
<evidence type="ECO:0000256" key="7">
    <source>
        <dbReference type="ARBA" id="ARBA00023326"/>
    </source>
</evidence>
<reference evidence="9 10" key="1">
    <citation type="submission" date="2016-11" db="EMBL/GenBank/DDBJ databases">
        <authorList>
            <person name="Jaros S."/>
            <person name="Januszkiewicz K."/>
            <person name="Wedrychowicz H."/>
        </authorList>
    </citation>
    <scope>NUCLEOTIDE SEQUENCE [LARGE SCALE GENOMIC DNA]</scope>
    <source>
        <strain evidence="9 10">DSM 21074</strain>
    </source>
</reference>
<dbReference type="Gene3D" id="3.40.50.1820">
    <property type="entry name" value="alpha/beta hydrolase"/>
    <property type="match status" value="1"/>
</dbReference>
<keyword evidence="3" id="KW-0858">Xylan degradation</keyword>
<dbReference type="InterPro" id="IPR026444">
    <property type="entry name" value="Secre_tail"/>
</dbReference>
<dbReference type="InterPro" id="IPR029058">
    <property type="entry name" value="AB_hydrolase_fold"/>
</dbReference>
<dbReference type="InterPro" id="IPR043595">
    <property type="entry name" value="FaeB/C/D"/>
</dbReference>
<dbReference type="STRING" id="1121955.SAMN02745146_2466"/>
<dbReference type="SUPFAM" id="SSF53474">
    <property type="entry name" value="alpha/beta-Hydrolases"/>
    <property type="match status" value="1"/>
</dbReference>
<dbReference type="Pfam" id="PF10503">
    <property type="entry name" value="Esterase_PHB"/>
    <property type="match status" value="1"/>
</dbReference>
<keyword evidence="10" id="KW-1185">Reference proteome</keyword>
<dbReference type="RefSeq" id="WP_073109569.1">
    <property type="nucleotide sequence ID" value="NZ_FQYN01000004.1"/>
</dbReference>
<dbReference type="Proteomes" id="UP000184418">
    <property type="component" value="Unassembled WGS sequence"/>
</dbReference>
<evidence type="ECO:0000256" key="1">
    <source>
        <dbReference type="ARBA" id="ARBA00004613"/>
    </source>
</evidence>
<evidence type="ECO:0000256" key="2">
    <source>
        <dbReference type="ARBA" id="ARBA00022525"/>
    </source>
</evidence>
<dbReference type="GO" id="GO:0045493">
    <property type="term" value="P:xylan catabolic process"/>
    <property type="evidence" value="ECO:0007669"/>
    <property type="project" value="UniProtKB-KW"/>
</dbReference>
<keyword evidence="4 8" id="KW-0732">Signal</keyword>
<dbReference type="EMBL" id="FQYN01000004">
    <property type="protein sequence ID" value="SHJ15558.1"/>
    <property type="molecule type" value="Genomic_DNA"/>
</dbReference>
<accession>A0A1M6H036</accession>
<evidence type="ECO:0000256" key="3">
    <source>
        <dbReference type="ARBA" id="ARBA00022651"/>
    </source>
</evidence>
<dbReference type="PANTHER" id="PTHR38050">
    <property type="match status" value="1"/>
</dbReference>
<keyword evidence="7" id="KW-0624">Polysaccharide degradation</keyword>
<dbReference type="PANTHER" id="PTHR38050:SF2">
    <property type="entry name" value="FERULOYL ESTERASE C-RELATED"/>
    <property type="match status" value="1"/>
</dbReference>
<evidence type="ECO:0000313" key="10">
    <source>
        <dbReference type="Proteomes" id="UP000184418"/>
    </source>
</evidence>
<dbReference type="GO" id="GO:0030600">
    <property type="term" value="F:feruloyl esterase activity"/>
    <property type="evidence" value="ECO:0007669"/>
    <property type="project" value="InterPro"/>
</dbReference>
<evidence type="ECO:0000256" key="5">
    <source>
        <dbReference type="ARBA" id="ARBA00022801"/>
    </source>
</evidence>
<comment type="subcellular location">
    <subcellularLocation>
        <location evidence="1">Secreted</location>
    </subcellularLocation>
</comment>
<dbReference type="GO" id="GO:0005576">
    <property type="term" value="C:extracellular region"/>
    <property type="evidence" value="ECO:0007669"/>
    <property type="project" value="UniProtKB-SubCell"/>
</dbReference>
<keyword evidence="2" id="KW-0964">Secreted</keyword>
<evidence type="ECO:0000256" key="6">
    <source>
        <dbReference type="ARBA" id="ARBA00023277"/>
    </source>
</evidence>
<dbReference type="InterPro" id="IPR010126">
    <property type="entry name" value="Esterase_phb"/>
</dbReference>
<feature type="chain" id="PRO_5013155606" evidence="8">
    <location>
        <begin position="25"/>
        <end position="390"/>
    </location>
</feature>